<sequence>MHCADIATLSSSDDLFNQGAERAIRCIATVFKSSRIGERRDRLPVNARNVRANFGCEMGMHRTSPAGPEMSSTTDHHKHPARRCVIGAAVFAGLVIVALGSGLRPPPSDATQIPAGPLPRQLTSVEVIRLVPADLVEEMPISGTVTPVRRAEVSAQVSGLAGIVAHRPGDVVAAGDLLVTIAPEDFALALESEQAALQGTEVQLENARSKLDRTRRLRERGAIANSLLEQAESEADMLAADVAAAKARVRLAELNRERAELRAPISGILAARMVEPGQLVASGAALLEIVDLSTVIVEALVPVGRAGQLRVGQRVSFWPPTLPERSIPARITRISPRVAEGTRAVTVYMEIDNAAEGLRAGAVLTGRVELRVAKGRLALPQDAIRTDGTDTSVTAIRDGQAVSVPVSTGTVWNGGRLVEITGDLRPGDSIVAQPLVGLAPGDPVTVVGG</sequence>
<evidence type="ECO:0000256" key="2">
    <source>
        <dbReference type="SAM" id="Coils"/>
    </source>
</evidence>
<dbReference type="InterPro" id="IPR058625">
    <property type="entry name" value="MdtA-like_BSH"/>
</dbReference>
<name>A0A6L6JA97_9RHOB</name>
<feature type="coiled-coil region" evidence="2">
    <location>
        <begin position="190"/>
        <end position="262"/>
    </location>
</feature>
<dbReference type="Proteomes" id="UP000478183">
    <property type="component" value="Unassembled WGS sequence"/>
</dbReference>
<dbReference type="InterPro" id="IPR058792">
    <property type="entry name" value="Beta-barrel_RND_2"/>
</dbReference>
<comment type="caution">
    <text evidence="7">The sequence shown here is derived from an EMBL/GenBank/DDBJ whole genome shotgun (WGS) entry which is preliminary data.</text>
</comment>
<organism evidence="7 8">
    <name type="scientific">Paracoccus aestuariivivens</name>
    <dbReference type="NCBI Taxonomy" id="1820333"/>
    <lineage>
        <taxon>Bacteria</taxon>
        <taxon>Pseudomonadati</taxon>
        <taxon>Pseudomonadota</taxon>
        <taxon>Alphaproteobacteria</taxon>
        <taxon>Rhodobacterales</taxon>
        <taxon>Paracoccaceae</taxon>
        <taxon>Paracoccus</taxon>
    </lineage>
</organism>
<dbReference type="InterPro" id="IPR006143">
    <property type="entry name" value="RND_pump_MFP"/>
</dbReference>
<feature type="transmembrane region" description="Helical" evidence="4">
    <location>
        <begin position="84"/>
        <end position="103"/>
    </location>
</feature>
<evidence type="ECO:0000313" key="8">
    <source>
        <dbReference type="Proteomes" id="UP000478183"/>
    </source>
</evidence>
<dbReference type="Gene3D" id="2.40.50.100">
    <property type="match status" value="1"/>
</dbReference>
<evidence type="ECO:0000256" key="4">
    <source>
        <dbReference type="SAM" id="Phobius"/>
    </source>
</evidence>
<dbReference type="PANTHER" id="PTHR30469:SF15">
    <property type="entry name" value="HLYD FAMILY OF SECRETION PROTEINS"/>
    <property type="match status" value="1"/>
</dbReference>
<feature type="domain" description="CusB-like beta-barrel" evidence="6">
    <location>
        <begin position="297"/>
        <end position="367"/>
    </location>
</feature>
<evidence type="ECO:0000259" key="6">
    <source>
        <dbReference type="Pfam" id="PF25954"/>
    </source>
</evidence>
<dbReference type="EMBL" id="WMIE01000001">
    <property type="protein sequence ID" value="MTH77044.1"/>
    <property type="molecule type" value="Genomic_DNA"/>
</dbReference>
<dbReference type="Gene3D" id="2.40.420.20">
    <property type="match status" value="1"/>
</dbReference>
<dbReference type="Pfam" id="PF25954">
    <property type="entry name" value="Beta-barrel_RND_2"/>
    <property type="match status" value="1"/>
</dbReference>
<protein>
    <submittedName>
        <fullName evidence="7">Efflux RND transporter periplasmic adaptor subunit</fullName>
    </submittedName>
</protein>
<dbReference type="GO" id="GO:1990281">
    <property type="term" value="C:efflux pump complex"/>
    <property type="evidence" value="ECO:0007669"/>
    <property type="project" value="TreeGrafter"/>
</dbReference>
<keyword evidence="4" id="KW-0472">Membrane</keyword>
<dbReference type="GO" id="GO:0015562">
    <property type="term" value="F:efflux transmembrane transporter activity"/>
    <property type="evidence" value="ECO:0007669"/>
    <property type="project" value="TreeGrafter"/>
</dbReference>
<evidence type="ECO:0000313" key="7">
    <source>
        <dbReference type="EMBL" id="MTH77044.1"/>
    </source>
</evidence>
<comment type="similarity">
    <text evidence="1">Belongs to the membrane fusion protein (MFP) (TC 8.A.1) family.</text>
</comment>
<dbReference type="PANTHER" id="PTHR30469">
    <property type="entry name" value="MULTIDRUG RESISTANCE PROTEIN MDTA"/>
    <property type="match status" value="1"/>
</dbReference>
<evidence type="ECO:0000259" key="5">
    <source>
        <dbReference type="Pfam" id="PF25917"/>
    </source>
</evidence>
<keyword evidence="2" id="KW-0175">Coiled coil</keyword>
<dbReference type="SUPFAM" id="SSF111369">
    <property type="entry name" value="HlyD-like secretion proteins"/>
    <property type="match status" value="1"/>
</dbReference>
<keyword evidence="4" id="KW-0812">Transmembrane</keyword>
<keyword evidence="8" id="KW-1185">Reference proteome</keyword>
<dbReference type="Pfam" id="PF25917">
    <property type="entry name" value="BSH_RND"/>
    <property type="match status" value="1"/>
</dbReference>
<feature type="region of interest" description="Disordered" evidence="3">
    <location>
        <begin position="58"/>
        <end position="77"/>
    </location>
</feature>
<dbReference type="AlphaFoldDB" id="A0A6L6JA97"/>
<keyword evidence="4" id="KW-1133">Transmembrane helix</keyword>
<proteinExistence type="inferred from homology"/>
<reference evidence="7 8" key="1">
    <citation type="submission" date="2019-11" db="EMBL/GenBank/DDBJ databases">
        <authorList>
            <person name="Dong K."/>
        </authorList>
    </citation>
    <scope>NUCLEOTIDE SEQUENCE [LARGE SCALE GENOMIC DNA]</scope>
    <source>
        <strain evidence="7 8">NBRC 111993</strain>
    </source>
</reference>
<accession>A0A6L6JA97</accession>
<dbReference type="OrthoDB" id="9806939at2"/>
<evidence type="ECO:0000256" key="1">
    <source>
        <dbReference type="ARBA" id="ARBA00009477"/>
    </source>
</evidence>
<evidence type="ECO:0000256" key="3">
    <source>
        <dbReference type="SAM" id="MobiDB-lite"/>
    </source>
</evidence>
<dbReference type="Gene3D" id="2.40.30.170">
    <property type="match status" value="1"/>
</dbReference>
<dbReference type="Gene3D" id="1.10.287.470">
    <property type="entry name" value="Helix hairpin bin"/>
    <property type="match status" value="1"/>
</dbReference>
<gene>
    <name evidence="7" type="ORF">GL286_04790</name>
</gene>
<dbReference type="NCBIfam" id="TIGR01730">
    <property type="entry name" value="RND_mfp"/>
    <property type="match status" value="1"/>
</dbReference>
<feature type="domain" description="Multidrug resistance protein MdtA-like barrel-sandwich hybrid" evidence="5">
    <location>
        <begin position="149"/>
        <end position="290"/>
    </location>
</feature>